<comment type="caution">
    <text evidence="1">The sequence shown here is derived from an EMBL/GenBank/DDBJ whole genome shotgun (WGS) entry which is preliminary data.</text>
</comment>
<evidence type="ECO:0000313" key="1">
    <source>
        <dbReference type="EMBL" id="MBD3363740.1"/>
    </source>
</evidence>
<organism evidence="1 2">
    <name type="scientific">candidate division WOR-3 bacterium</name>
    <dbReference type="NCBI Taxonomy" id="2052148"/>
    <lineage>
        <taxon>Bacteria</taxon>
        <taxon>Bacteria division WOR-3</taxon>
    </lineage>
</organism>
<name>A0A9D5K7W4_UNCW3</name>
<dbReference type="EMBL" id="WJKJ01000024">
    <property type="protein sequence ID" value="MBD3363740.1"/>
    <property type="molecule type" value="Genomic_DNA"/>
</dbReference>
<dbReference type="Proteomes" id="UP000630660">
    <property type="component" value="Unassembled WGS sequence"/>
</dbReference>
<dbReference type="PROSITE" id="PS51257">
    <property type="entry name" value="PROKAR_LIPOPROTEIN"/>
    <property type="match status" value="1"/>
</dbReference>
<accession>A0A9D5K7W4</accession>
<dbReference type="AlphaFoldDB" id="A0A9D5K7W4"/>
<gene>
    <name evidence="1" type="ORF">GF359_00840</name>
</gene>
<sequence length="220" mass="23421">MVRKVAVICFLTIFVAGCGTVSTVRILPEGERALSFSLGGPVATLPGIADLPLPYTALRYRWGVVDNLEAHVGIHPTMLAFGTIGLDVGLAYEFLHQAGAIPSLCLGLNPTMWLNPFNQDGVGAAPSADLAASWFVNPDILVYTGGQAFFQLSEPYVPWTALVGSEFKIGKYLGLGLEIKWYAPMEDSEFRVVNFPLSPGNRGAFGIVLGASLYPGGGND</sequence>
<proteinExistence type="predicted"/>
<evidence type="ECO:0000313" key="2">
    <source>
        <dbReference type="Proteomes" id="UP000630660"/>
    </source>
</evidence>
<reference evidence="1" key="1">
    <citation type="submission" date="2019-11" db="EMBL/GenBank/DDBJ databases">
        <title>Microbial mats filling the niche in hypersaline microbial mats.</title>
        <authorList>
            <person name="Wong H.L."/>
            <person name="Macleod F.I."/>
            <person name="White R.A. III"/>
            <person name="Burns B.P."/>
        </authorList>
    </citation>
    <scope>NUCLEOTIDE SEQUENCE</scope>
    <source>
        <strain evidence="1">Bin_327</strain>
    </source>
</reference>
<protein>
    <submittedName>
        <fullName evidence="1">Uncharacterized protein</fullName>
    </submittedName>
</protein>